<dbReference type="InterPro" id="IPR047146">
    <property type="entry name" value="Cyt_P450_E_CYP52_fungi"/>
</dbReference>
<dbReference type="AlphaFoldDB" id="A0A165G273"/>
<dbReference type="Pfam" id="PF00067">
    <property type="entry name" value="p450"/>
    <property type="match status" value="2"/>
</dbReference>
<dbReference type="GO" id="GO:0004497">
    <property type="term" value="F:monooxygenase activity"/>
    <property type="evidence" value="ECO:0007669"/>
    <property type="project" value="UniProtKB-KW"/>
</dbReference>
<accession>A0A165G273</accession>
<keyword evidence="4 8" id="KW-0479">Metal-binding</keyword>
<dbReference type="InterPro" id="IPR001128">
    <property type="entry name" value="Cyt_P450"/>
</dbReference>
<proteinExistence type="inferred from homology"/>
<gene>
    <name evidence="11" type="ORF">LAESUDRAFT_712191</name>
</gene>
<evidence type="ECO:0000256" key="1">
    <source>
        <dbReference type="ARBA" id="ARBA00001971"/>
    </source>
</evidence>
<evidence type="ECO:0000313" key="11">
    <source>
        <dbReference type="EMBL" id="KZT09729.1"/>
    </source>
</evidence>
<sequence>MNARLALVLCEFLFIASTAIPDIWYNSQGKQRLYDHLRECASWGIEMALARWATTKRNVSEAIRRMPARYLFLVKKWRIYDMWLGPEMLMMTACWWLTVAVNLLCCEKIHLTWALQAFKCTRQREVHVFIADADVRQSAHARCYRWKHAAIMCASTVRVALFETDMAFPPGPSYLARTLTIFSIAPAAMVILIRLLNQNTDLAIPAWLTAILAFLSIPVRGIIAVQANWDYKAQIADSSIRLAIICQFAGDSVSEKFDEFAPTFRLNILWDQDILTCDPAVIKTVLATEFHNYEKGALFKEPMTSLLGTGVFNSDGEMWKWHRAMTRPFFSKGRISHFELFNRHSEEALAKMNECFRAGYAVDFQELILRFTLDSATEFLFDSWELDRADAFARALANVQHVISERAQLGEISPVFEIRKNKADEYMRVVDDYVGPILQEALRKKEQMIKDGKWGKERDEAVEDDDSLLDHLIRYTSGPVVLHDEVLNILIAGRDTIAASLTFAVYFLCVYPAVLKRLRSEILEKVGPRQKPTYANVKEMKFLRVFIKETLRLYPAVPFNMRVSYSVFAMHRRTEYWGPDGGYRAIVRIGIPNRRIHVAQEFDPDRFLDERVTKYLTPNPFIFLPFNAGPRICLGQQFAYNEMSFFLIKLLQHFSAMELVPEAAPQDSQPPREWAGLPGSKGVEKIWPKTHLTLYANGGLWVRMTETPQYELDSIEM</sequence>
<organism evidence="11 12">
    <name type="scientific">Laetiporus sulphureus 93-53</name>
    <dbReference type="NCBI Taxonomy" id="1314785"/>
    <lineage>
        <taxon>Eukaryota</taxon>
        <taxon>Fungi</taxon>
        <taxon>Dikarya</taxon>
        <taxon>Basidiomycota</taxon>
        <taxon>Agaricomycotina</taxon>
        <taxon>Agaricomycetes</taxon>
        <taxon>Polyporales</taxon>
        <taxon>Laetiporus</taxon>
    </lineage>
</organism>
<keyword evidence="9" id="KW-0812">Transmembrane</keyword>
<feature type="binding site" description="axial binding residue" evidence="8">
    <location>
        <position position="633"/>
    </location>
    <ligand>
        <name>heme</name>
        <dbReference type="ChEBI" id="CHEBI:30413"/>
    </ligand>
    <ligandPart>
        <name>Fe</name>
        <dbReference type="ChEBI" id="CHEBI:18248"/>
    </ligandPart>
</feature>
<dbReference type="PROSITE" id="PS00086">
    <property type="entry name" value="CYTOCHROME_P450"/>
    <property type="match status" value="1"/>
</dbReference>
<keyword evidence="10" id="KW-0732">Signal</keyword>
<name>A0A165G273_9APHY</name>
<dbReference type="GeneID" id="63823913"/>
<dbReference type="Proteomes" id="UP000076871">
    <property type="component" value="Unassembled WGS sequence"/>
</dbReference>
<evidence type="ECO:0000256" key="2">
    <source>
        <dbReference type="ARBA" id="ARBA00010617"/>
    </source>
</evidence>
<dbReference type="InterPro" id="IPR036396">
    <property type="entry name" value="Cyt_P450_sf"/>
</dbReference>
<dbReference type="GO" id="GO:0020037">
    <property type="term" value="F:heme binding"/>
    <property type="evidence" value="ECO:0007669"/>
    <property type="project" value="InterPro"/>
</dbReference>
<dbReference type="GO" id="GO:0005506">
    <property type="term" value="F:iron ion binding"/>
    <property type="evidence" value="ECO:0007669"/>
    <property type="project" value="InterPro"/>
</dbReference>
<dbReference type="EMBL" id="KV427611">
    <property type="protein sequence ID" value="KZT09729.1"/>
    <property type="molecule type" value="Genomic_DNA"/>
</dbReference>
<dbReference type="OrthoDB" id="1470350at2759"/>
<dbReference type="PRINTS" id="PR00385">
    <property type="entry name" value="P450"/>
</dbReference>
<dbReference type="InParanoid" id="A0A165G273"/>
<dbReference type="GO" id="GO:0016705">
    <property type="term" value="F:oxidoreductase activity, acting on paired donors, with incorporation or reduction of molecular oxygen"/>
    <property type="evidence" value="ECO:0007669"/>
    <property type="project" value="InterPro"/>
</dbReference>
<evidence type="ECO:0000313" key="12">
    <source>
        <dbReference type="Proteomes" id="UP000076871"/>
    </source>
</evidence>
<evidence type="ECO:0000256" key="8">
    <source>
        <dbReference type="PIRSR" id="PIRSR602401-1"/>
    </source>
</evidence>
<dbReference type="RefSeq" id="XP_040767469.1">
    <property type="nucleotide sequence ID" value="XM_040906884.1"/>
</dbReference>
<feature type="chain" id="PRO_5007857973" evidence="10">
    <location>
        <begin position="20"/>
        <end position="717"/>
    </location>
</feature>
<keyword evidence="9" id="KW-0472">Membrane</keyword>
<evidence type="ECO:0000256" key="6">
    <source>
        <dbReference type="ARBA" id="ARBA00023004"/>
    </source>
</evidence>
<protein>
    <submittedName>
        <fullName evidence="11">Cytochrome P450</fullName>
    </submittedName>
</protein>
<keyword evidence="5" id="KW-0560">Oxidoreductase</keyword>
<evidence type="ECO:0000256" key="3">
    <source>
        <dbReference type="ARBA" id="ARBA00022617"/>
    </source>
</evidence>
<evidence type="ECO:0000256" key="5">
    <source>
        <dbReference type="ARBA" id="ARBA00023002"/>
    </source>
</evidence>
<feature type="transmembrane region" description="Helical" evidence="9">
    <location>
        <begin position="202"/>
        <end position="223"/>
    </location>
</feature>
<dbReference type="PRINTS" id="PR00463">
    <property type="entry name" value="EP450I"/>
</dbReference>
<dbReference type="InterPro" id="IPR002401">
    <property type="entry name" value="Cyt_P450_E_grp-I"/>
</dbReference>
<dbReference type="PANTHER" id="PTHR24287:SF1">
    <property type="entry name" value="P450, PUTATIVE (EUROFUNG)-RELATED"/>
    <property type="match status" value="1"/>
</dbReference>
<evidence type="ECO:0000256" key="10">
    <source>
        <dbReference type="SAM" id="SignalP"/>
    </source>
</evidence>
<keyword evidence="3 8" id="KW-0349">Heme</keyword>
<evidence type="ECO:0000256" key="7">
    <source>
        <dbReference type="ARBA" id="ARBA00023033"/>
    </source>
</evidence>
<keyword evidence="6 8" id="KW-0408">Iron</keyword>
<evidence type="ECO:0000256" key="9">
    <source>
        <dbReference type="SAM" id="Phobius"/>
    </source>
</evidence>
<evidence type="ECO:0000256" key="4">
    <source>
        <dbReference type="ARBA" id="ARBA00022723"/>
    </source>
</evidence>
<feature type="signal peptide" evidence="10">
    <location>
        <begin position="1"/>
        <end position="19"/>
    </location>
</feature>
<dbReference type="InterPro" id="IPR017972">
    <property type="entry name" value="Cyt_P450_CS"/>
</dbReference>
<dbReference type="Gene3D" id="1.10.630.10">
    <property type="entry name" value="Cytochrome P450"/>
    <property type="match status" value="1"/>
</dbReference>
<keyword evidence="7" id="KW-0503">Monooxygenase</keyword>
<reference evidence="11 12" key="1">
    <citation type="journal article" date="2016" name="Mol. Biol. Evol.">
        <title>Comparative Genomics of Early-Diverging Mushroom-Forming Fungi Provides Insights into the Origins of Lignocellulose Decay Capabilities.</title>
        <authorList>
            <person name="Nagy L.G."/>
            <person name="Riley R."/>
            <person name="Tritt A."/>
            <person name="Adam C."/>
            <person name="Daum C."/>
            <person name="Floudas D."/>
            <person name="Sun H."/>
            <person name="Yadav J.S."/>
            <person name="Pangilinan J."/>
            <person name="Larsson K.H."/>
            <person name="Matsuura K."/>
            <person name="Barry K."/>
            <person name="Labutti K."/>
            <person name="Kuo R."/>
            <person name="Ohm R.A."/>
            <person name="Bhattacharya S.S."/>
            <person name="Shirouzu T."/>
            <person name="Yoshinaga Y."/>
            <person name="Martin F.M."/>
            <person name="Grigoriev I.V."/>
            <person name="Hibbett D.S."/>
        </authorList>
    </citation>
    <scope>NUCLEOTIDE SEQUENCE [LARGE SCALE GENOMIC DNA]</scope>
    <source>
        <strain evidence="11 12">93-53</strain>
    </source>
</reference>
<keyword evidence="12" id="KW-1185">Reference proteome</keyword>
<dbReference type="SUPFAM" id="SSF48264">
    <property type="entry name" value="Cytochrome P450"/>
    <property type="match status" value="1"/>
</dbReference>
<dbReference type="STRING" id="1314785.A0A165G273"/>
<feature type="transmembrane region" description="Helical" evidence="9">
    <location>
        <begin position="174"/>
        <end position="196"/>
    </location>
</feature>
<keyword evidence="9" id="KW-1133">Transmembrane helix</keyword>
<comment type="similarity">
    <text evidence="2">Belongs to the cytochrome P450 family.</text>
</comment>
<comment type="cofactor">
    <cofactor evidence="1 8">
        <name>heme</name>
        <dbReference type="ChEBI" id="CHEBI:30413"/>
    </cofactor>
</comment>
<dbReference type="PANTHER" id="PTHR24287">
    <property type="entry name" value="P450, PUTATIVE (EUROFUNG)-RELATED"/>
    <property type="match status" value="1"/>
</dbReference>